<dbReference type="EMBL" id="SDIL01000009">
    <property type="protein sequence ID" value="RXK41455.1"/>
    <property type="molecule type" value="Genomic_DNA"/>
</dbReference>
<dbReference type="GO" id="GO:0005739">
    <property type="term" value="C:mitochondrion"/>
    <property type="evidence" value="ECO:0007669"/>
    <property type="project" value="UniProtKB-SubCell"/>
</dbReference>
<dbReference type="STRING" id="5217.A0A4Q1BTU2"/>
<dbReference type="VEuPathDB" id="FungiDB:TREMEDRAFT_68982"/>
<dbReference type="Gene3D" id="1.10.1510.10">
    <property type="entry name" value="Uncharacterised protein YqeY/AIM41 PF09424, N-terminal domain"/>
    <property type="match status" value="1"/>
</dbReference>
<dbReference type="AlphaFoldDB" id="A0A4Q1BTU2"/>
<dbReference type="GO" id="GO:0016884">
    <property type="term" value="F:carbon-nitrogen ligase activity, with glutamine as amido-N-donor"/>
    <property type="evidence" value="ECO:0007669"/>
    <property type="project" value="UniProtKB-UniRule"/>
</dbReference>
<evidence type="ECO:0000313" key="2">
    <source>
        <dbReference type="EMBL" id="RXK41455.1"/>
    </source>
</evidence>
<dbReference type="OrthoDB" id="538640at2759"/>
<dbReference type="Proteomes" id="UP000289152">
    <property type="component" value="Unassembled WGS sequence"/>
</dbReference>
<name>A0A4Q1BTU2_TREME</name>
<keyword evidence="1" id="KW-0496">Mitochondrion</keyword>
<evidence type="ECO:0000256" key="1">
    <source>
        <dbReference type="RuleBase" id="RU365099"/>
    </source>
</evidence>
<reference evidence="2 3" key="1">
    <citation type="submission" date="2016-06" db="EMBL/GenBank/DDBJ databases">
        <title>Evolution of pathogenesis and genome organization in the Tremellales.</title>
        <authorList>
            <person name="Cuomo C."/>
            <person name="Litvintseva A."/>
            <person name="Heitman J."/>
            <person name="Chen Y."/>
            <person name="Sun S."/>
            <person name="Springer D."/>
            <person name="Dromer F."/>
            <person name="Young S."/>
            <person name="Zeng Q."/>
            <person name="Chapman S."/>
            <person name="Gujja S."/>
            <person name="Saif S."/>
            <person name="Birren B."/>
        </authorList>
    </citation>
    <scope>NUCLEOTIDE SEQUENCE [LARGE SCALE GENOMIC DNA]</scope>
    <source>
        <strain evidence="2 3">ATCC 28783</strain>
    </source>
</reference>
<comment type="caution">
    <text evidence="2">The sequence shown here is derived from an EMBL/GenBank/DDBJ whole genome shotgun (WGS) entry which is preliminary data.</text>
</comment>
<dbReference type="InterPro" id="IPR019004">
    <property type="entry name" value="YqeY/Aim41"/>
</dbReference>
<dbReference type="SUPFAM" id="SSF89095">
    <property type="entry name" value="GatB/YqeY motif"/>
    <property type="match status" value="1"/>
</dbReference>
<organism evidence="2 3">
    <name type="scientific">Tremella mesenterica</name>
    <name type="common">Jelly fungus</name>
    <dbReference type="NCBI Taxonomy" id="5217"/>
    <lineage>
        <taxon>Eukaryota</taxon>
        <taxon>Fungi</taxon>
        <taxon>Dikarya</taxon>
        <taxon>Basidiomycota</taxon>
        <taxon>Agaricomycotina</taxon>
        <taxon>Tremellomycetes</taxon>
        <taxon>Tremellales</taxon>
        <taxon>Tremellaceae</taxon>
        <taxon>Tremella</taxon>
    </lineage>
</organism>
<dbReference type="InterPro" id="IPR042184">
    <property type="entry name" value="YqeY/Aim41_N"/>
</dbReference>
<dbReference type="InterPro" id="IPR003789">
    <property type="entry name" value="Asn/Gln_tRNA_amidoTrase-B-like"/>
</dbReference>
<dbReference type="InParanoid" id="A0A4Q1BTU2"/>
<sequence length="188" mass="20754">MFTRPLGLNRHFHTTLRVFTPVSPSQSSPLETSLRNGLKEAMKSRNRPATITLKTILADITYTSKSSPDPSKPLPQESVLSVLRKGIKQRSEAALSYSPTSQAPHPENYSNLSDEISLLQSYLPPAPSDTTVRGMIDDIISTLDEDVRLGKGAAGNVMKLLWERLGEDKGLVDKKEVGKWVQEGLKKI</sequence>
<comment type="subcellular location">
    <subcellularLocation>
        <location evidence="1">Mitochondrion</location>
    </subcellularLocation>
</comment>
<accession>A0A4Q1BTU2</accession>
<comment type="similarity">
    <text evidence="1">Belongs to the AIM41 family.</text>
</comment>
<dbReference type="PANTHER" id="PTHR28055:SF1">
    <property type="entry name" value="ALTERED INHERITANCE OF MITOCHONDRIA PROTEIN 41, MITOCHONDRIAL"/>
    <property type="match status" value="1"/>
</dbReference>
<gene>
    <name evidence="1" type="primary">AIM41</name>
    <name evidence="2" type="ORF">M231_01362</name>
</gene>
<protein>
    <recommendedName>
        <fullName evidence="1">Altered inheritance of mitochondria protein 41</fullName>
    </recommendedName>
</protein>
<keyword evidence="3" id="KW-1185">Reference proteome</keyword>
<evidence type="ECO:0000313" key="3">
    <source>
        <dbReference type="Proteomes" id="UP000289152"/>
    </source>
</evidence>
<dbReference type="Pfam" id="PF09424">
    <property type="entry name" value="YqeY"/>
    <property type="match status" value="1"/>
</dbReference>
<proteinExistence type="inferred from homology"/>
<dbReference type="PANTHER" id="PTHR28055">
    <property type="entry name" value="ALTERED INHERITANCE OF MITOCHONDRIA PROTEIN 41, MITOCHONDRIAL"/>
    <property type="match status" value="1"/>
</dbReference>